<dbReference type="AlphaFoldDB" id="A0A7J3ZJH8"/>
<reference evidence="1" key="1">
    <citation type="journal article" date="2020" name="mSystems">
        <title>Genome- and Community-Level Interaction Insights into Carbon Utilization and Element Cycling Functions of Hydrothermarchaeota in Hydrothermal Sediment.</title>
        <authorList>
            <person name="Zhou Z."/>
            <person name="Liu Y."/>
            <person name="Xu W."/>
            <person name="Pan J."/>
            <person name="Luo Z.H."/>
            <person name="Li M."/>
        </authorList>
    </citation>
    <scope>NUCLEOTIDE SEQUENCE [LARGE SCALE GENOMIC DNA]</scope>
    <source>
        <strain evidence="1">SpSt-1116</strain>
    </source>
</reference>
<proteinExistence type="predicted"/>
<name>A0A7J3ZJH8_9CREN</name>
<protein>
    <submittedName>
        <fullName evidence="1">Uncharacterized protein</fullName>
    </submittedName>
</protein>
<gene>
    <name evidence="1" type="ORF">ENM78_01635</name>
</gene>
<dbReference type="EMBL" id="DRZC01000024">
    <property type="protein sequence ID" value="HHQ80154.1"/>
    <property type="molecule type" value="Genomic_DNA"/>
</dbReference>
<sequence length="109" mass="13143">MTVSYLSIIDRLLVRSRAVIRESYRYFKVYLPTEYNDIWGHLHKEGREVDLIVFLPEPVNYVDKVLAVSRRLTKESERFKLYLPKKYSDIWRKLCEEGKRVDILVVLKH</sequence>
<organism evidence="1">
    <name type="scientific">Fervidicoccus fontis</name>
    <dbReference type="NCBI Taxonomy" id="683846"/>
    <lineage>
        <taxon>Archaea</taxon>
        <taxon>Thermoproteota</taxon>
        <taxon>Thermoprotei</taxon>
        <taxon>Fervidicoccales</taxon>
        <taxon>Fervidicoccaceae</taxon>
        <taxon>Fervidicoccus</taxon>
    </lineage>
</organism>
<comment type="caution">
    <text evidence="1">The sequence shown here is derived from an EMBL/GenBank/DDBJ whole genome shotgun (WGS) entry which is preliminary data.</text>
</comment>
<accession>A0A7J3ZJH8</accession>
<evidence type="ECO:0000313" key="1">
    <source>
        <dbReference type="EMBL" id="HHQ80154.1"/>
    </source>
</evidence>